<dbReference type="Gene3D" id="2.20.25.10">
    <property type="match status" value="1"/>
</dbReference>
<dbReference type="Pfam" id="PF03966">
    <property type="entry name" value="Trm112p"/>
    <property type="match status" value="1"/>
</dbReference>
<protein>
    <recommendedName>
        <fullName evidence="1">UPF0434 protein JF922_22595</fullName>
    </recommendedName>
</protein>
<gene>
    <name evidence="2" type="ORF">JF922_22595</name>
</gene>
<dbReference type="GO" id="GO:0005829">
    <property type="term" value="C:cytosol"/>
    <property type="evidence" value="ECO:0007669"/>
    <property type="project" value="TreeGrafter"/>
</dbReference>
<keyword evidence="3" id="KW-1185">Reference proteome</keyword>
<comment type="similarity">
    <text evidence="1">Belongs to the UPF0434 family.</text>
</comment>
<dbReference type="AlphaFoldDB" id="A0A934NBG2"/>
<organism evidence="2 3">
    <name type="scientific">Candidatus Nephthysia bennettiae</name>
    <dbReference type="NCBI Taxonomy" id="3127016"/>
    <lineage>
        <taxon>Bacteria</taxon>
        <taxon>Bacillati</taxon>
        <taxon>Candidatus Dormiibacterota</taxon>
        <taxon>Candidatus Dormibacteria</taxon>
        <taxon>Candidatus Dormibacterales</taxon>
        <taxon>Candidatus Dormibacteraceae</taxon>
        <taxon>Candidatus Nephthysia</taxon>
    </lineage>
</organism>
<name>A0A934NBG2_9BACT</name>
<reference evidence="2" key="1">
    <citation type="submission" date="2020-10" db="EMBL/GenBank/DDBJ databases">
        <title>Ca. Dormibacterota MAGs.</title>
        <authorList>
            <person name="Montgomery K."/>
        </authorList>
    </citation>
    <scope>NUCLEOTIDE SEQUENCE [LARGE SCALE GENOMIC DNA]</scope>
    <source>
        <strain evidence="2">SC8812_S17_10</strain>
    </source>
</reference>
<dbReference type="SUPFAM" id="SSF158997">
    <property type="entry name" value="Trm112p-like"/>
    <property type="match status" value="1"/>
</dbReference>
<dbReference type="Proteomes" id="UP000612893">
    <property type="component" value="Unassembled WGS sequence"/>
</dbReference>
<proteinExistence type="inferred from homology"/>
<evidence type="ECO:0000313" key="3">
    <source>
        <dbReference type="Proteomes" id="UP000612893"/>
    </source>
</evidence>
<evidence type="ECO:0000313" key="2">
    <source>
        <dbReference type="EMBL" id="MBJ7600844.1"/>
    </source>
</evidence>
<dbReference type="InterPro" id="IPR005651">
    <property type="entry name" value="Trm112-like"/>
</dbReference>
<dbReference type="RefSeq" id="WP_350341490.1">
    <property type="nucleotide sequence ID" value="NZ_JAEKNR010000225.1"/>
</dbReference>
<dbReference type="PANTHER" id="PTHR33505:SF4">
    <property type="entry name" value="PROTEIN PREY, MITOCHONDRIAL"/>
    <property type="match status" value="1"/>
</dbReference>
<dbReference type="PANTHER" id="PTHR33505">
    <property type="entry name" value="ZGC:162634"/>
    <property type="match status" value="1"/>
</dbReference>
<evidence type="ECO:0000256" key="1">
    <source>
        <dbReference type="HAMAP-Rule" id="MF_01187"/>
    </source>
</evidence>
<dbReference type="EMBL" id="JAEKNR010000225">
    <property type="protein sequence ID" value="MBJ7600844.1"/>
    <property type="molecule type" value="Genomic_DNA"/>
</dbReference>
<dbReference type="HAMAP" id="MF_01187">
    <property type="entry name" value="UPF0434"/>
    <property type="match status" value="1"/>
</dbReference>
<accession>A0A934NBG2</accession>
<sequence>MSKDLLDVLACPKCKQRLDLSEDGRWLVCQADRLRYPIVDGIPVMLVEEAETY</sequence>
<comment type="caution">
    <text evidence="2">The sequence shown here is derived from an EMBL/GenBank/DDBJ whole genome shotgun (WGS) entry which is preliminary data.</text>
</comment>